<comment type="similarity">
    <text evidence="3 6">Belongs to the MoeA family.</text>
</comment>
<comment type="function">
    <text evidence="1 6">Catalyzes the insertion of molybdate into adenylated molybdopterin with the concomitant release of AMP.</text>
</comment>
<dbReference type="NCBIfam" id="NF045515">
    <property type="entry name" value="Glp_gephyrin"/>
    <property type="match status" value="1"/>
</dbReference>
<dbReference type="PANTHER" id="PTHR10192:SF5">
    <property type="entry name" value="GEPHYRIN"/>
    <property type="match status" value="1"/>
</dbReference>
<proteinExistence type="inferred from homology"/>
<dbReference type="CDD" id="cd00887">
    <property type="entry name" value="MoeA"/>
    <property type="match status" value="1"/>
</dbReference>
<keyword evidence="9" id="KW-1185">Reference proteome</keyword>
<evidence type="ECO:0000259" key="7">
    <source>
        <dbReference type="SMART" id="SM00852"/>
    </source>
</evidence>
<organism evidence="8 9">
    <name type="scientific">Mongoliitalea lutea</name>
    <dbReference type="NCBI Taxonomy" id="849756"/>
    <lineage>
        <taxon>Bacteria</taxon>
        <taxon>Pseudomonadati</taxon>
        <taxon>Bacteroidota</taxon>
        <taxon>Cytophagia</taxon>
        <taxon>Cytophagales</taxon>
        <taxon>Cyclobacteriaceae</taxon>
        <taxon>Mongoliitalea</taxon>
    </lineage>
</organism>
<dbReference type="SUPFAM" id="SSF53218">
    <property type="entry name" value="Molybdenum cofactor biosynthesis proteins"/>
    <property type="match status" value="1"/>
</dbReference>
<dbReference type="InterPro" id="IPR005110">
    <property type="entry name" value="MoeA_linker/N"/>
</dbReference>
<protein>
    <recommendedName>
        <fullName evidence="6">Molybdopterin molybdenumtransferase</fullName>
        <ecNumber evidence="6">2.10.1.1</ecNumber>
    </recommendedName>
</protein>
<dbReference type="InterPro" id="IPR036135">
    <property type="entry name" value="MoeA_linker/N_sf"/>
</dbReference>
<evidence type="ECO:0000313" key="8">
    <source>
        <dbReference type="EMBL" id="GHB50004.1"/>
    </source>
</evidence>
<dbReference type="Proteomes" id="UP000642809">
    <property type="component" value="Unassembled WGS sequence"/>
</dbReference>
<evidence type="ECO:0000256" key="2">
    <source>
        <dbReference type="ARBA" id="ARBA00005046"/>
    </source>
</evidence>
<reference evidence="8" key="1">
    <citation type="journal article" date="2014" name="Int. J. Syst. Evol. Microbiol.">
        <title>Complete genome sequence of Corynebacterium casei LMG S-19264T (=DSM 44701T), isolated from a smear-ripened cheese.</title>
        <authorList>
            <consortium name="US DOE Joint Genome Institute (JGI-PGF)"/>
            <person name="Walter F."/>
            <person name="Albersmeier A."/>
            <person name="Kalinowski J."/>
            <person name="Ruckert C."/>
        </authorList>
    </citation>
    <scope>NUCLEOTIDE SEQUENCE</scope>
    <source>
        <strain evidence="8">KCTC 23224</strain>
    </source>
</reference>
<evidence type="ECO:0000256" key="5">
    <source>
        <dbReference type="ARBA" id="ARBA00047317"/>
    </source>
</evidence>
<gene>
    <name evidence="8" type="primary">moeA</name>
    <name evidence="8" type="ORF">GCM10008106_33480</name>
</gene>
<dbReference type="GO" id="GO:0061599">
    <property type="term" value="F:molybdopterin molybdotransferase activity"/>
    <property type="evidence" value="ECO:0007669"/>
    <property type="project" value="UniProtKB-UniRule"/>
</dbReference>
<dbReference type="Gene3D" id="3.90.105.10">
    <property type="entry name" value="Molybdopterin biosynthesis moea protein, domain 2"/>
    <property type="match status" value="1"/>
</dbReference>
<name>A0A8J3G6P7_9BACT</name>
<dbReference type="InterPro" id="IPR036425">
    <property type="entry name" value="MoaB/Mog-like_dom_sf"/>
</dbReference>
<comment type="caution">
    <text evidence="8">The sequence shown here is derived from an EMBL/GenBank/DDBJ whole genome shotgun (WGS) entry which is preliminary data.</text>
</comment>
<dbReference type="Pfam" id="PF03453">
    <property type="entry name" value="MoeA_N"/>
    <property type="match status" value="1"/>
</dbReference>
<comment type="cofactor">
    <cofactor evidence="6">
        <name>Mg(2+)</name>
        <dbReference type="ChEBI" id="CHEBI:18420"/>
    </cofactor>
</comment>
<evidence type="ECO:0000256" key="4">
    <source>
        <dbReference type="ARBA" id="ARBA00023150"/>
    </source>
</evidence>
<evidence type="ECO:0000313" key="9">
    <source>
        <dbReference type="Proteomes" id="UP000642809"/>
    </source>
</evidence>
<keyword evidence="6" id="KW-0500">Molybdenum</keyword>
<keyword evidence="6" id="KW-0479">Metal-binding</keyword>
<dbReference type="SMART" id="SM00852">
    <property type="entry name" value="MoCF_biosynth"/>
    <property type="match status" value="1"/>
</dbReference>
<dbReference type="AlphaFoldDB" id="A0A8J3G6P7"/>
<dbReference type="Pfam" id="PF00994">
    <property type="entry name" value="MoCF_biosynth"/>
    <property type="match status" value="1"/>
</dbReference>
<dbReference type="Gene3D" id="3.40.980.10">
    <property type="entry name" value="MoaB/Mog-like domain"/>
    <property type="match status" value="1"/>
</dbReference>
<dbReference type="EMBL" id="BMYF01000025">
    <property type="protein sequence ID" value="GHB50004.1"/>
    <property type="molecule type" value="Genomic_DNA"/>
</dbReference>
<evidence type="ECO:0000256" key="6">
    <source>
        <dbReference type="RuleBase" id="RU365090"/>
    </source>
</evidence>
<dbReference type="RefSeq" id="WP_189585464.1">
    <property type="nucleotide sequence ID" value="NZ_BMYF01000025.1"/>
</dbReference>
<dbReference type="InterPro" id="IPR038987">
    <property type="entry name" value="MoeA-like"/>
</dbReference>
<dbReference type="InterPro" id="IPR036688">
    <property type="entry name" value="MoeA_C_domain_IV_sf"/>
</dbReference>
<dbReference type="PANTHER" id="PTHR10192">
    <property type="entry name" value="MOLYBDOPTERIN BIOSYNTHESIS PROTEIN"/>
    <property type="match status" value="1"/>
</dbReference>
<dbReference type="SUPFAM" id="SSF63867">
    <property type="entry name" value="MoeA C-terminal domain-like"/>
    <property type="match status" value="1"/>
</dbReference>
<accession>A0A8J3G6P7</accession>
<evidence type="ECO:0000256" key="3">
    <source>
        <dbReference type="ARBA" id="ARBA00010763"/>
    </source>
</evidence>
<dbReference type="UniPathway" id="UPA00344"/>
<comment type="pathway">
    <text evidence="2 6">Cofactor biosynthesis; molybdopterin biosynthesis.</text>
</comment>
<dbReference type="EC" id="2.10.1.1" evidence="6"/>
<sequence>MITVKQAKEILQQNIPSKSVGKVSLRDAAGLVCGEDIFSPMDVPSFDNSAMDGYAIAWEAGVQSWELNGEVAAGAKETSSLEKGKAVRIFTGAPIPEGADTVIQQEWVTVSGNTISLQNQSLEKGMHVRKKGTQTQLGSLILPKGSLITPGGIGLLASVGLEDVSVFLPPRVVVIITGNEIKEVGETLEHGQIYNANEPVLDAYLKQEGIKEIDFIRVEDHAASVRQAIQTALSNADLVLLSGGISVGDYDFVKGGLEKAGVQELFYKIKQKPGKPIFAGIKGQQLIFALPGNPASVITCFNQYVKPAIRQWMGKKADWESKSFLPLASPVKKNPNLTFFLKVKIADSQVQVLPGQESFNLIAFAQADGFAEIPEGVDFLDAGEQVTLYLW</sequence>
<dbReference type="Gene3D" id="2.40.340.10">
    <property type="entry name" value="MoeA, C-terminal, domain IV"/>
    <property type="match status" value="1"/>
</dbReference>
<comment type="catalytic activity">
    <reaction evidence="5">
        <text>adenylyl-molybdopterin + molybdate = Mo-molybdopterin + AMP + H(+)</text>
        <dbReference type="Rhea" id="RHEA:35047"/>
        <dbReference type="ChEBI" id="CHEBI:15378"/>
        <dbReference type="ChEBI" id="CHEBI:36264"/>
        <dbReference type="ChEBI" id="CHEBI:62727"/>
        <dbReference type="ChEBI" id="CHEBI:71302"/>
        <dbReference type="ChEBI" id="CHEBI:456215"/>
        <dbReference type="EC" id="2.10.1.1"/>
    </reaction>
</comment>
<dbReference type="Pfam" id="PF03454">
    <property type="entry name" value="MoeA_C"/>
    <property type="match status" value="1"/>
</dbReference>
<dbReference type="GO" id="GO:0046872">
    <property type="term" value="F:metal ion binding"/>
    <property type="evidence" value="ECO:0007669"/>
    <property type="project" value="UniProtKB-UniRule"/>
</dbReference>
<keyword evidence="6" id="KW-0460">Magnesium</keyword>
<dbReference type="GO" id="GO:0005829">
    <property type="term" value="C:cytosol"/>
    <property type="evidence" value="ECO:0007669"/>
    <property type="project" value="TreeGrafter"/>
</dbReference>
<dbReference type="InterPro" id="IPR001453">
    <property type="entry name" value="MoaB/Mog_dom"/>
</dbReference>
<reference evidence="8" key="2">
    <citation type="submission" date="2020-09" db="EMBL/GenBank/DDBJ databases">
        <authorList>
            <person name="Sun Q."/>
            <person name="Kim S."/>
        </authorList>
    </citation>
    <scope>NUCLEOTIDE SEQUENCE</scope>
    <source>
        <strain evidence="8">KCTC 23224</strain>
    </source>
</reference>
<dbReference type="InterPro" id="IPR005111">
    <property type="entry name" value="MoeA_C_domain_IV"/>
</dbReference>
<dbReference type="SUPFAM" id="SSF63882">
    <property type="entry name" value="MoeA N-terminal region -like"/>
    <property type="match status" value="1"/>
</dbReference>
<dbReference type="GO" id="GO:0006777">
    <property type="term" value="P:Mo-molybdopterin cofactor biosynthetic process"/>
    <property type="evidence" value="ECO:0007669"/>
    <property type="project" value="UniProtKB-UniRule"/>
</dbReference>
<feature type="domain" description="MoaB/Mog" evidence="7">
    <location>
        <begin position="173"/>
        <end position="311"/>
    </location>
</feature>
<keyword evidence="4 6" id="KW-0501">Molybdenum cofactor biosynthesis</keyword>
<evidence type="ECO:0000256" key="1">
    <source>
        <dbReference type="ARBA" id="ARBA00002901"/>
    </source>
</evidence>
<dbReference type="Gene3D" id="2.170.190.11">
    <property type="entry name" value="Molybdopterin biosynthesis moea protein, domain 3"/>
    <property type="match status" value="1"/>
</dbReference>
<dbReference type="NCBIfam" id="TIGR00177">
    <property type="entry name" value="molyb_syn"/>
    <property type="match status" value="1"/>
</dbReference>
<keyword evidence="6" id="KW-0808">Transferase</keyword>